<evidence type="ECO:0000313" key="3">
    <source>
        <dbReference type="EMBL" id="SHH44524.1"/>
    </source>
</evidence>
<dbReference type="Proteomes" id="UP000184526">
    <property type="component" value="Unassembled WGS sequence"/>
</dbReference>
<dbReference type="GO" id="GO:0003723">
    <property type="term" value="F:RNA binding"/>
    <property type="evidence" value="ECO:0007669"/>
    <property type="project" value="UniProtKB-KW"/>
</dbReference>
<dbReference type="STRING" id="1121306.SAMN02745196_00396"/>
<dbReference type="InterPro" id="IPR012677">
    <property type="entry name" value="Nucleotide-bd_a/b_plait_sf"/>
</dbReference>
<proteinExistence type="predicted"/>
<keyword evidence="4" id="KW-1185">Reference proteome</keyword>
<sequence>MQKKEFIESFLGEDKKLISSLYDKICLCLKTEQTVFSAEFLNPRVWRKIIEISQELGVRCCTKGINEECEKKILGIYIYEEPMEFPVTFIKIHNKSKFKTLEHKDYLGALTSLGIKREKLSDIVVVENEAFLLAHNDIAHYILYSMEKVANCPCEVSAISENEVNLGENQLKTLNLISTSLRADCLVSSICNISRSKAEQLIGNGKVILNYEELKKKDKLIEVNDIVTIRSFGKFKFKEVVGDTQRGRLKIKIDKYL</sequence>
<organism evidence="3 4">
    <name type="scientific">Clostridium collagenovorans DSM 3089</name>
    <dbReference type="NCBI Taxonomy" id="1121306"/>
    <lineage>
        <taxon>Bacteria</taxon>
        <taxon>Bacillati</taxon>
        <taxon>Bacillota</taxon>
        <taxon>Clostridia</taxon>
        <taxon>Eubacteriales</taxon>
        <taxon>Clostridiaceae</taxon>
        <taxon>Clostridium</taxon>
    </lineage>
</organism>
<reference evidence="3 4" key="1">
    <citation type="submission" date="2016-11" db="EMBL/GenBank/DDBJ databases">
        <authorList>
            <person name="Jaros S."/>
            <person name="Januszkiewicz K."/>
            <person name="Wedrychowicz H."/>
        </authorList>
    </citation>
    <scope>NUCLEOTIDE SEQUENCE [LARGE SCALE GENOMIC DNA]</scope>
    <source>
        <strain evidence="3 4">DSM 3089</strain>
    </source>
</reference>
<accession>A0A1M5T127</accession>
<dbReference type="PANTHER" id="PTHR13633:SF3">
    <property type="entry name" value="MITOCHONDRIAL TRANSCRIPTION RESCUE FACTOR 1"/>
    <property type="match status" value="1"/>
</dbReference>
<dbReference type="CDD" id="cd00165">
    <property type="entry name" value="S4"/>
    <property type="match status" value="1"/>
</dbReference>
<evidence type="ECO:0000256" key="1">
    <source>
        <dbReference type="PROSITE-ProRule" id="PRU00182"/>
    </source>
</evidence>
<dbReference type="AlphaFoldDB" id="A0A1M5T127"/>
<dbReference type="SUPFAM" id="SSF55174">
    <property type="entry name" value="Alpha-L RNA-binding motif"/>
    <property type="match status" value="1"/>
</dbReference>
<dbReference type="PANTHER" id="PTHR13633">
    <property type="entry name" value="MITOCHONDRIAL TRANSCRIPTION RESCUE FACTOR 1"/>
    <property type="match status" value="1"/>
</dbReference>
<protein>
    <submittedName>
        <fullName evidence="3">RNA-binding protein YlmH, contains S4-like domain</fullName>
    </submittedName>
</protein>
<dbReference type="OrthoDB" id="9812787at2"/>
<dbReference type="Gene3D" id="3.30.70.330">
    <property type="match status" value="1"/>
</dbReference>
<dbReference type="Pfam" id="PF17774">
    <property type="entry name" value="YlmH_RBD"/>
    <property type="match status" value="1"/>
</dbReference>
<keyword evidence="1" id="KW-0694">RNA-binding</keyword>
<evidence type="ECO:0000313" key="4">
    <source>
        <dbReference type="Proteomes" id="UP000184526"/>
    </source>
</evidence>
<dbReference type="PROSITE" id="PS50889">
    <property type="entry name" value="S4"/>
    <property type="match status" value="1"/>
</dbReference>
<dbReference type="Gene3D" id="3.30.1370.160">
    <property type="match status" value="1"/>
</dbReference>
<dbReference type="InterPro" id="IPR040591">
    <property type="entry name" value="RqcP2_RBD"/>
</dbReference>
<gene>
    <name evidence="3" type="ORF">SAMN02745196_00396</name>
</gene>
<dbReference type="RefSeq" id="WP_072829541.1">
    <property type="nucleotide sequence ID" value="NZ_FQXP01000003.1"/>
</dbReference>
<feature type="domain" description="Ribosome-associated protein quality control protein P2 RNA-binding" evidence="2">
    <location>
        <begin position="83"/>
        <end position="160"/>
    </location>
</feature>
<evidence type="ECO:0000259" key="2">
    <source>
        <dbReference type="Pfam" id="PF17774"/>
    </source>
</evidence>
<dbReference type="EMBL" id="FQXP01000003">
    <property type="protein sequence ID" value="SHH44524.1"/>
    <property type="molecule type" value="Genomic_DNA"/>
</dbReference>
<name>A0A1M5T127_9CLOT</name>